<accession>A0A0F0KUU4</accession>
<dbReference type="SUPFAM" id="SSF51445">
    <property type="entry name" value="(Trans)glycosidases"/>
    <property type="match status" value="1"/>
</dbReference>
<dbReference type="EMBL" id="JYIU01000037">
    <property type="protein sequence ID" value="KJL23016.1"/>
    <property type="molecule type" value="Genomic_DNA"/>
</dbReference>
<evidence type="ECO:0000256" key="1">
    <source>
        <dbReference type="SAM" id="SignalP"/>
    </source>
</evidence>
<dbReference type="PATRIC" id="fig|104336.4.peg.1216"/>
<feature type="signal peptide" evidence="1">
    <location>
        <begin position="1"/>
        <end position="29"/>
    </location>
</feature>
<organism evidence="3 4">
    <name type="scientific">Microbacterium foliorum</name>
    <dbReference type="NCBI Taxonomy" id="104336"/>
    <lineage>
        <taxon>Bacteria</taxon>
        <taxon>Bacillati</taxon>
        <taxon>Actinomycetota</taxon>
        <taxon>Actinomycetes</taxon>
        <taxon>Micrococcales</taxon>
        <taxon>Microbacteriaceae</taxon>
        <taxon>Microbacterium</taxon>
    </lineage>
</organism>
<dbReference type="Gene3D" id="3.20.20.80">
    <property type="entry name" value="Glycosidases"/>
    <property type="match status" value="1"/>
</dbReference>
<evidence type="ECO:0000313" key="3">
    <source>
        <dbReference type="EMBL" id="KJL23016.1"/>
    </source>
</evidence>
<proteinExistence type="predicted"/>
<dbReference type="RefSeq" id="WP_082068875.1">
    <property type="nucleotide sequence ID" value="NZ_CP031425.1"/>
</dbReference>
<evidence type="ECO:0000259" key="2">
    <source>
        <dbReference type="PROSITE" id="PS50022"/>
    </source>
</evidence>
<evidence type="ECO:0000313" key="4">
    <source>
        <dbReference type="Proteomes" id="UP000033572"/>
    </source>
</evidence>
<dbReference type="Gene3D" id="2.80.10.50">
    <property type="match status" value="1"/>
</dbReference>
<dbReference type="PROSITE" id="PS50022">
    <property type="entry name" value="FA58C_3"/>
    <property type="match status" value="1"/>
</dbReference>
<name>A0A0F0KUU4_9MICO</name>
<dbReference type="InterPro" id="IPR000421">
    <property type="entry name" value="FA58C"/>
</dbReference>
<gene>
    <name evidence="3" type="ORF">RN50_01187</name>
</gene>
<dbReference type="Gene3D" id="2.60.120.260">
    <property type="entry name" value="Galactose-binding domain-like"/>
    <property type="match status" value="1"/>
</dbReference>
<dbReference type="SUPFAM" id="SSF49785">
    <property type="entry name" value="Galactose-binding domain-like"/>
    <property type="match status" value="1"/>
</dbReference>
<dbReference type="InterPro" id="IPR017853">
    <property type="entry name" value="GH"/>
</dbReference>
<reference evidence="3 4" key="1">
    <citation type="submission" date="2015-02" db="EMBL/GenBank/DDBJ databases">
        <title>Draft genome sequences of ten Microbacterium spp. with emphasis on heavy metal contaminated environments.</title>
        <authorList>
            <person name="Corretto E."/>
        </authorList>
    </citation>
    <scope>NUCLEOTIDE SEQUENCE [LARGE SCALE GENOMIC DNA]</scope>
    <source>
        <strain evidence="3 4">DSM 12966</strain>
    </source>
</reference>
<dbReference type="CDD" id="cd00161">
    <property type="entry name" value="beta-trefoil_Ricin-like"/>
    <property type="match status" value="1"/>
</dbReference>
<dbReference type="InterPro" id="IPR000772">
    <property type="entry name" value="Ricin_B_lectin"/>
</dbReference>
<dbReference type="PANTHER" id="PTHR42767:SF1">
    <property type="entry name" value="ENDO-BETA-1,6-GALACTANASE-LIKE DOMAIN-CONTAINING PROTEIN"/>
    <property type="match status" value="1"/>
</dbReference>
<feature type="domain" description="F5/8 type C" evidence="2">
    <location>
        <begin position="858"/>
        <end position="1005"/>
    </location>
</feature>
<dbReference type="InterPro" id="IPR039743">
    <property type="entry name" value="6GAL/EXGAL"/>
</dbReference>
<dbReference type="InterPro" id="IPR008979">
    <property type="entry name" value="Galactose-bd-like_sf"/>
</dbReference>
<dbReference type="InterPro" id="IPR039514">
    <property type="entry name" value="6GAL-like"/>
</dbReference>
<comment type="caution">
    <text evidence="3">The sequence shown here is derived from an EMBL/GenBank/DDBJ whole genome shotgun (WGS) entry which is preliminary data.</text>
</comment>
<keyword evidence="4" id="KW-1185">Reference proteome</keyword>
<protein>
    <submittedName>
        <fullName evidence="3">Bacterial Ig-like domain (Group 4)</fullName>
    </submittedName>
</protein>
<keyword evidence="1" id="KW-0732">Signal</keyword>
<dbReference type="GO" id="GO:0004553">
    <property type="term" value="F:hydrolase activity, hydrolyzing O-glycosyl compounds"/>
    <property type="evidence" value="ECO:0007669"/>
    <property type="project" value="InterPro"/>
</dbReference>
<dbReference type="Pfam" id="PF14587">
    <property type="entry name" value="Glyco_hydr_30_2"/>
    <property type="match status" value="1"/>
</dbReference>
<dbReference type="AlphaFoldDB" id="A0A0F0KUU4"/>
<dbReference type="KEGG" id="mfol:DXT68_14875"/>
<dbReference type="PANTHER" id="PTHR42767">
    <property type="entry name" value="ENDO-BETA-1,6-GALACTANASE"/>
    <property type="match status" value="1"/>
</dbReference>
<dbReference type="Proteomes" id="UP000033572">
    <property type="component" value="Unassembled WGS sequence"/>
</dbReference>
<feature type="chain" id="PRO_5039255473" evidence="1">
    <location>
        <begin position="30"/>
        <end position="1190"/>
    </location>
</feature>
<sequence length="1190" mass="123662">MKSKRTISAFGIGVIAAGMLVAGSPAAVAAAVPLTITPNPAYASEPFEGWGTSLVWFANATGGYPDDVRQDLLDKVFGEDGLNLNIARYNIGGGNATDVPGYLRPGGAVDGWWNPDLASSTYADRADYRAAWNGDDPASYDFEADATQRWWIDALKDKITHWEAFSNSPPYFLTQSGYVSGGIGNGTSEQLAPADMEAFADYLVTVVERIEQEHGIDFESLDPFNEPNTNYWSTTLGGNGWPTSASRQEGAHVGPVAQDQMIKVLAARLAEAGTTTDVPISAMDETNPGIFATNWNAWSDEAKSEVAQLNVHTYGTSGRLVVRDIAKSAGKPLWMSEVEGDWDGTGYNLTNIENGLGMAGRIVDDLRELEPNAWVFWQPVEDTYNMEKVEDKNWGSVFVDFDCNADGDSERRIADGEADPSCQVQTNAKYNTVRNFTHYIQPGDALIPTDNTQTTAAVDADGDGLTLVHVNSEPTERRITVDLSRFGSVDAGATVTPIVTTQSTTEDPESNALVQGTAVAVDSTTRTATITVPAKSVTTLLVAGVSGVAESATALRDGHSYQLFGVQSGKALAASGAGAVIRTSATTADAAAAQTWTVQSLAGEGTDRHRFALRAGDGRYLAESGGAVAVVSASAEDAASDPALQWISSTTDGTTFSLLSVSNERVLDVNGQSSADGASVGLWTSNDGSNQRWTLADTEMLSVKDVATGTATGVAPALPATVTLVYRGGIERTAAVSWATTGVDWATPGTRTVVGSGTDLFGASFQATATIEIGSVGFTEPVSVTTYAGAPLTTVQASAPATVPALIGATDQRIDTAVTWNWGDISTASFANPGVVTVPGTAQAPGGAALSATLSVIVTEPTAANVAPASTASATFTESSSYGVDRTKNGVTTDKGWSNWKSGTKNAQDTLTYALAASSTMQNAKLFFYKDGSSNTWPQSLSVEYRLGTGAWTSLGAVDVPVPADGTAPIVEVPMKGVQADAVRVVMNARSATHLVVSEVELSASAPGVSVVSALAAVSLDGTPLSAFSPETTEYEVPWAADERPVVRAVAVDRAASVQVSQPEADSEATIVVTAPSGATRTYTLAFVEAVEPSLSATVASTVRCVAGKAQLVLSVTNTGDVATDITLTTPYGTKSLVGVEPGARPAAIAQATRLASFPAGSVQVDLAADAGGTRVTESVQVAYLPGSCR</sequence>
<dbReference type="InterPro" id="IPR035992">
    <property type="entry name" value="Ricin_B-like_lectins"/>
</dbReference>
<dbReference type="SUPFAM" id="SSF50370">
    <property type="entry name" value="Ricin B-like lectins"/>
    <property type="match status" value="1"/>
</dbReference>
<dbReference type="GeneID" id="94445679"/>
<dbReference type="Pfam" id="PF14200">
    <property type="entry name" value="RicinB_lectin_2"/>
    <property type="match status" value="1"/>
</dbReference>
<dbReference type="PROSITE" id="PS50231">
    <property type="entry name" value="RICIN_B_LECTIN"/>
    <property type="match status" value="1"/>
</dbReference>